<dbReference type="Gene3D" id="3.30.420.240">
    <property type="match status" value="1"/>
</dbReference>
<comment type="caution">
    <text evidence="1">The sequence shown here is derived from an EMBL/GenBank/DDBJ whole genome shotgun (WGS) entry which is preliminary data.</text>
</comment>
<sequence length="263" mass="29451">NFTHGDMVRPYLIAPKWAEGVKKAYGEASPFYQARVLGQFPKQGTDTLIPLQDIEDAQARWYDMEDGSPKQMGVDVAWYGDDDTAFAIRYGGKVLPLEVMHGRDPMEVAGRAMILKRDHELERVKVDMIGIGAGVYARLKEQTKGIVPIDSARKSADAKKFVNFRAQMWAGFRLWLSDEEVGLPPDPELAAQLSSVKYKYNSRGQLVIESKEDMKKRGMASPNKADAVVYAFADVGGIDLSDIEQPTAPSKWTDYEGGSRWRR</sequence>
<accession>X0TJ06</accession>
<evidence type="ECO:0000313" key="1">
    <source>
        <dbReference type="EMBL" id="GAF87251.1"/>
    </source>
</evidence>
<dbReference type="EMBL" id="BARS01019084">
    <property type="protein sequence ID" value="GAF87251.1"/>
    <property type="molecule type" value="Genomic_DNA"/>
</dbReference>
<evidence type="ECO:0008006" key="2">
    <source>
        <dbReference type="Google" id="ProtNLM"/>
    </source>
</evidence>
<organism evidence="1">
    <name type="scientific">marine sediment metagenome</name>
    <dbReference type="NCBI Taxonomy" id="412755"/>
    <lineage>
        <taxon>unclassified sequences</taxon>
        <taxon>metagenomes</taxon>
        <taxon>ecological metagenomes</taxon>
    </lineage>
</organism>
<gene>
    <name evidence="1" type="ORF">S01H1_30962</name>
</gene>
<name>X0TJ06_9ZZZZ</name>
<protein>
    <recommendedName>
        <fullName evidence="2">Terminase large subunit gp17-like C-terminal domain-containing protein</fullName>
    </recommendedName>
</protein>
<reference evidence="1" key="1">
    <citation type="journal article" date="2014" name="Front. Microbiol.">
        <title>High frequency of phylogenetically diverse reductive dehalogenase-homologous genes in deep subseafloor sedimentary metagenomes.</title>
        <authorList>
            <person name="Kawai M."/>
            <person name="Futagami T."/>
            <person name="Toyoda A."/>
            <person name="Takaki Y."/>
            <person name="Nishi S."/>
            <person name="Hori S."/>
            <person name="Arai W."/>
            <person name="Tsubouchi T."/>
            <person name="Morono Y."/>
            <person name="Uchiyama I."/>
            <person name="Ito T."/>
            <person name="Fujiyama A."/>
            <person name="Inagaki F."/>
            <person name="Takami H."/>
        </authorList>
    </citation>
    <scope>NUCLEOTIDE SEQUENCE</scope>
    <source>
        <strain evidence="1">Expedition CK06-06</strain>
    </source>
</reference>
<dbReference type="AlphaFoldDB" id="X0TJ06"/>
<feature type="non-terminal residue" evidence="1">
    <location>
        <position position="1"/>
    </location>
</feature>
<proteinExistence type="predicted"/>